<dbReference type="Pfam" id="PF02834">
    <property type="entry name" value="LigT_PEase"/>
    <property type="match status" value="2"/>
</dbReference>
<feature type="domain" description="Phosphoesterase HXTX" evidence="3">
    <location>
        <begin position="9"/>
        <end position="89"/>
    </location>
</feature>
<dbReference type="PANTHER" id="PTHR35561">
    <property type="entry name" value="RNA 2',3'-CYCLIC PHOSPHODIESTERASE"/>
    <property type="match status" value="1"/>
</dbReference>
<proteinExistence type="inferred from homology"/>
<dbReference type="EC" id="3.1.4.58" evidence="2"/>
<dbReference type="InterPro" id="IPR014051">
    <property type="entry name" value="Phosphoesterase_HXTX"/>
</dbReference>
<comment type="function">
    <text evidence="2">Hydrolyzes RNA 2',3'-cyclic phosphodiester to an RNA 2'-phosphomonoester.</text>
</comment>
<dbReference type="InterPro" id="IPR004175">
    <property type="entry name" value="RNA_CPDase"/>
</dbReference>
<dbReference type="RefSeq" id="WP_243065428.1">
    <property type="nucleotide sequence ID" value="NZ_JAIVFK010000011.1"/>
</dbReference>
<dbReference type="EMBL" id="JAIVFP010000001">
    <property type="protein sequence ID" value="MCI4681356.1"/>
    <property type="molecule type" value="Genomic_DNA"/>
</dbReference>
<dbReference type="InterPro" id="IPR009097">
    <property type="entry name" value="Cyclic_Pdiesterase"/>
</dbReference>
<evidence type="ECO:0000256" key="2">
    <source>
        <dbReference type="HAMAP-Rule" id="MF_01940"/>
    </source>
</evidence>
<name>A0ABS9Z133_9HYPH</name>
<accession>A0ABS9Z133</accession>
<feature type="short sequence motif" description="HXTX 1" evidence="2">
    <location>
        <begin position="37"/>
        <end position="40"/>
    </location>
</feature>
<evidence type="ECO:0000256" key="1">
    <source>
        <dbReference type="ARBA" id="ARBA00022801"/>
    </source>
</evidence>
<dbReference type="Gene3D" id="3.90.1140.10">
    <property type="entry name" value="Cyclic phosphodiesterase"/>
    <property type="match status" value="1"/>
</dbReference>
<dbReference type="HAMAP" id="MF_01940">
    <property type="entry name" value="RNA_CPDase"/>
    <property type="match status" value="1"/>
</dbReference>
<evidence type="ECO:0000313" key="5">
    <source>
        <dbReference type="Proteomes" id="UP001139104"/>
    </source>
</evidence>
<evidence type="ECO:0000259" key="3">
    <source>
        <dbReference type="Pfam" id="PF02834"/>
    </source>
</evidence>
<dbReference type="SUPFAM" id="SSF55144">
    <property type="entry name" value="LigT-like"/>
    <property type="match status" value="1"/>
</dbReference>
<dbReference type="NCBIfam" id="TIGR02258">
    <property type="entry name" value="2_5_ligase"/>
    <property type="match status" value="1"/>
</dbReference>
<comment type="catalytic activity">
    <reaction evidence="2">
        <text>a 3'-end 2',3'-cyclophospho-ribonucleotide-RNA + H2O = a 3'-end 2'-phospho-ribonucleotide-RNA + H(+)</text>
        <dbReference type="Rhea" id="RHEA:11828"/>
        <dbReference type="Rhea" id="RHEA-COMP:10464"/>
        <dbReference type="Rhea" id="RHEA-COMP:17353"/>
        <dbReference type="ChEBI" id="CHEBI:15377"/>
        <dbReference type="ChEBI" id="CHEBI:15378"/>
        <dbReference type="ChEBI" id="CHEBI:83064"/>
        <dbReference type="ChEBI" id="CHEBI:173113"/>
        <dbReference type="EC" id="3.1.4.58"/>
    </reaction>
</comment>
<keyword evidence="5" id="KW-1185">Reference proteome</keyword>
<gene>
    <name evidence="4" type="primary">thpR</name>
    <name evidence="4" type="ORF">K2U94_00990</name>
</gene>
<evidence type="ECO:0000313" key="4">
    <source>
        <dbReference type="EMBL" id="MCI4681356.1"/>
    </source>
</evidence>
<protein>
    <recommendedName>
        <fullName evidence="2">RNA 2',3'-cyclic phosphodiesterase</fullName>
        <shortName evidence="2">RNA 2',3'-CPDase</shortName>
        <ecNumber evidence="2">3.1.4.58</ecNumber>
    </recommendedName>
</protein>
<organism evidence="4 5">
    <name type="scientific">Candidatus Rhodoblastus alkanivorans</name>
    <dbReference type="NCBI Taxonomy" id="2954117"/>
    <lineage>
        <taxon>Bacteria</taxon>
        <taxon>Pseudomonadati</taxon>
        <taxon>Pseudomonadota</taxon>
        <taxon>Alphaproteobacteria</taxon>
        <taxon>Hyphomicrobiales</taxon>
        <taxon>Rhodoblastaceae</taxon>
        <taxon>Rhodoblastus</taxon>
    </lineage>
</organism>
<feature type="domain" description="Phosphoesterase HXTX" evidence="3">
    <location>
        <begin position="97"/>
        <end position="170"/>
    </location>
</feature>
<feature type="active site" description="Proton donor" evidence="2">
    <location>
        <position position="37"/>
    </location>
</feature>
<keyword evidence="1 2" id="KW-0378">Hydrolase</keyword>
<comment type="similarity">
    <text evidence="2">Belongs to the 2H phosphoesterase superfamily. ThpR family.</text>
</comment>
<dbReference type="PANTHER" id="PTHR35561:SF1">
    <property type="entry name" value="RNA 2',3'-CYCLIC PHOSPHODIESTERASE"/>
    <property type="match status" value="1"/>
</dbReference>
<dbReference type="Proteomes" id="UP001139104">
    <property type="component" value="Unassembled WGS sequence"/>
</dbReference>
<reference evidence="4" key="1">
    <citation type="journal article" date="2022" name="ISME J.">
        <title>Identification of active gaseous-alkane degraders at natural gas seeps.</title>
        <authorList>
            <person name="Farhan Ul Haque M."/>
            <person name="Hernandez M."/>
            <person name="Crombie A.T."/>
            <person name="Murrell J.C."/>
        </authorList>
    </citation>
    <scope>NUCLEOTIDE SEQUENCE</scope>
    <source>
        <strain evidence="4">PC2</strain>
    </source>
</reference>
<feature type="active site" description="Proton acceptor" evidence="2">
    <location>
        <position position="124"/>
    </location>
</feature>
<comment type="caution">
    <text evidence="4">The sequence shown here is derived from an EMBL/GenBank/DDBJ whole genome shotgun (WGS) entry which is preliminary data.</text>
</comment>
<sequence>MPRLFTAFEIPSQIAAQLAFFRGGLHGARWMEPQDYHVTLRFFGDIDARVAEALAADLAETESFSGGAPLRLELDEIGVFGGRSPRALYARVKADPLLTRLQAAHEAIARRNGLPPETRKFAPHVTLARLRGVSSGAAGVWLAERAFPLGLAFEAARFALFSSRDSVGGGPYRLEAVYPFG</sequence>
<feature type="short sequence motif" description="HXTX 2" evidence="2">
    <location>
        <begin position="124"/>
        <end position="127"/>
    </location>
</feature>